<evidence type="ECO:0000259" key="6">
    <source>
        <dbReference type="PROSITE" id="PS51387"/>
    </source>
</evidence>
<evidence type="ECO:0000256" key="4">
    <source>
        <dbReference type="ARBA" id="ARBA00023002"/>
    </source>
</evidence>
<dbReference type="GO" id="GO:0004458">
    <property type="term" value="F:D-lactate dehydrogenase (cytochrome) activity"/>
    <property type="evidence" value="ECO:0007669"/>
    <property type="project" value="TreeGrafter"/>
</dbReference>
<dbReference type="Pfam" id="PF02913">
    <property type="entry name" value="FAD-oxidase_C"/>
    <property type="match status" value="1"/>
</dbReference>
<dbReference type="InterPro" id="IPR016171">
    <property type="entry name" value="Vanillyl_alc_oxidase_C-sub2"/>
</dbReference>
<dbReference type="InterPro" id="IPR016164">
    <property type="entry name" value="FAD-linked_Oxase-like_C"/>
</dbReference>
<evidence type="ECO:0000256" key="5">
    <source>
        <dbReference type="SAM" id="MobiDB-lite"/>
    </source>
</evidence>
<dbReference type="RefSeq" id="WP_149109364.1">
    <property type="nucleotide sequence ID" value="NZ_CP042425.1"/>
</dbReference>
<feature type="domain" description="FAD-binding PCMH-type" evidence="6">
    <location>
        <begin position="37"/>
        <end position="248"/>
    </location>
</feature>
<dbReference type="InterPro" id="IPR036318">
    <property type="entry name" value="FAD-bd_PCMH-like_sf"/>
</dbReference>
<dbReference type="GO" id="GO:1903457">
    <property type="term" value="P:lactate catabolic process"/>
    <property type="evidence" value="ECO:0007669"/>
    <property type="project" value="TreeGrafter"/>
</dbReference>
<dbReference type="PROSITE" id="PS51387">
    <property type="entry name" value="FAD_PCMH"/>
    <property type="match status" value="1"/>
</dbReference>
<dbReference type="InterPro" id="IPR016166">
    <property type="entry name" value="FAD-bd_PCMH"/>
</dbReference>
<keyword evidence="3" id="KW-0274">FAD</keyword>
<dbReference type="GO" id="GO:0071949">
    <property type="term" value="F:FAD binding"/>
    <property type="evidence" value="ECO:0007669"/>
    <property type="project" value="InterPro"/>
</dbReference>
<evidence type="ECO:0000313" key="7">
    <source>
        <dbReference type="EMBL" id="QEL14473.1"/>
    </source>
</evidence>
<dbReference type="InterPro" id="IPR017896">
    <property type="entry name" value="4Fe4S_Fe-S-bd"/>
</dbReference>
<dbReference type="AlphaFoldDB" id="A0A5C1A8F7"/>
<dbReference type="Proteomes" id="UP000324974">
    <property type="component" value="Chromosome"/>
</dbReference>
<feature type="region of interest" description="Disordered" evidence="5">
    <location>
        <begin position="487"/>
        <end position="548"/>
    </location>
</feature>
<protein>
    <submittedName>
        <fullName evidence="7">FAD-binding oxidoreductase</fullName>
    </submittedName>
</protein>
<dbReference type="SUPFAM" id="SSF46548">
    <property type="entry name" value="alpha-helical ferredoxin"/>
    <property type="match status" value="1"/>
</dbReference>
<dbReference type="PANTHER" id="PTHR11748">
    <property type="entry name" value="D-LACTATE DEHYDROGENASE"/>
    <property type="match status" value="1"/>
</dbReference>
<gene>
    <name evidence="7" type="ORF">PX52LOC_01362</name>
</gene>
<dbReference type="SUPFAM" id="SSF55103">
    <property type="entry name" value="FAD-linked oxidases, C-terminal domain"/>
    <property type="match status" value="1"/>
</dbReference>
<evidence type="ECO:0000313" key="8">
    <source>
        <dbReference type="Proteomes" id="UP000324974"/>
    </source>
</evidence>
<feature type="compositionally biased region" description="Low complexity" evidence="5">
    <location>
        <begin position="521"/>
        <end position="535"/>
    </location>
</feature>
<dbReference type="FunFam" id="1.10.45.10:FF:000001">
    <property type="entry name" value="D-lactate dehydrogenase mitochondrial"/>
    <property type="match status" value="1"/>
</dbReference>
<comment type="cofactor">
    <cofactor evidence="1">
        <name>FAD</name>
        <dbReference type="ChEBI" id="CHEBI:57692"/>
    </cofactor>
</comment>
<dbReference type="OrthoDB" id="9767256at2"/>
<dbReference type="Gene3D" id="3.30.465.10">
    <property type="match status" value="1"/>
</dbReference>
<dbReference type="Gene3D" id="1.10.45.10">
    <property type="entry name" value="Vanillyl-alcohol Oxidase, Chain A, domain 4"/>
    <property type="match status" value="1"/>
</dbReference>
<keyword evidence="4" id="KW-0560">Oxidoreductase</keyword>
<sequence>MPTTPPQLADDLRGFVRGRVIADELARGLYATDASPFHILPAAVVVPLDEDDLIAVVKYAHEHAVPITPRGAGTGLAGESLGAGIVLDLSANFRAISDITGDTVTVEPGVTLAELNAELAVHSRRFAPDPASGGSCTLGGMIATNASGGSAFRHGYTRDHLAGVRAVRDDGLFLETSTTDERLTAVATLLAENRELIRAHQPLAPFNRCGYLLPGVLTRGGVDLAKLLAGSEGTLAVVTRATLRTIPLAGGVCQFALGFTTLEAALRAGPELRAATGIVACDVLDQRLLSLAKIALVPAAAGAVILGKIEADTEREAVEFGQQAVERVRAAHHCLVIVEPTGEPQVLDRLRAFRDSAVSSLYALGRGRRPEAFIEDIGVPPEVLPEFVARVQEILRADELNASFLVHLLTGQIHTRPLLDVTLPADREKMWPLADKVHTLALELRGTISTQHGVGLARTPWVEKQYGPLTAVFREIKRTFDPKNILNPGKILGPDPSRPAWPMASHGVKGTQPGVWQTPASGSTSDGSGSFSAVSQTPDSDVSPAPFPTPVERQPLLLWRDNSPQDEANKCNGCGDCRPRRGPVRMCPIFRATGDEAATPRAKANVVRLLDDPAKLEGDEVEAVARLCVNCKMCRDECRAKVDVPKLMLEAKAAYHEAHGFRRHDWLLARAESLMRLASRSSWTVNVLLASRGSRWLLEKFFGLSRHRKLPRFTHRTFLRQAWWAGLTKRPKATEARKVAYFVDVFANVCDPGIGHAAVAVLKHHGFEVHVPFRQRGSGMTPLSFGDADAARDAARYNLRALVELARDGYTIVCTEPAAALALSHDYLSLLDDADAALVANQTVELTTFLGELHERGELKSPTRPLLIGIGHHVPCHVKATGKLPASPKLLSLIEGITVDAIDRGCSGMAGAWGLGARNFEASLKAGAEMIAALDRPRILYGSTECSACRMQMQQASGKRTLHPVQYLAMAYGLIEMDLE</sequence>
<organism evidence="7 8">
    <name type="scientific">Limnoglobus roseus</name>
    <dbReference type="NCBI Taxonomy" id="2598579"/>
    <lineage>
        <taxon>Bacteria</taxon>
        <taxon>Pseudomonadati</taxon>
        <taxon>Planctomycetota</taxon>
        <taxon>Planctomycetia</taxon>
        <taxon>Gemmatales</taxon>
        <taxon>Gemmataceae</taxon>
        <taxon>Limnoglobus</taxon>
    </lineage>
</organism>
<proteinExistence type="predicted"/>
<dbReference type="SUPFAM" id="SSF56176">
    <property type="entry name" value="FAD-binding/transporter-associated domain-like"/>
    <property type="match status" value="1"/>
</dbReference>
<evidence type="ECO:0000256" key="2">
    <source>
        <dbReference type="ARBA" id="ARBA00022630"/>
    </source>
</evidence>
<keyword evidence="8" id="KW-1185">Reference proteome</keyword>
<name>A0A5C1A8F7_9BACT</name>
<dbReference type="GO" id="GO:0008720">
    <property type="term" value="F:D-lactate dehydrogenase (NAD+) activity"/>
    <property type="evidence" value="ECO:0007669"/>
    <property type="project" value="TreeGrafter"/>
</dbReference>
<dbReference type="Pfam" id="PF01565">
    <property type="entry name" value="FAD_binding_4"/>
    <property type="match status" value="1"/>
</dbReference>
<dbReference type="KEGG" id="lrs:PX52LOC_01362"/>
<dbReference type="Pfam" id="PF13183">
    <property type="entry name" value="Fer4_8"/>
    <property type="match status" value="1"/>
</dbReference>
<dbReference type="EMBL" id="CP042425">
    <property type="protein sequence ID" value="QEL14473.1"/>
    <property type="molecule type" value="Genomic_DNA"/>
</dbReference>
<accession>A0A5C1A8F7</accession>
<dbReference type="InterPro" id="IPR004113">
    <property type="entry name" value="FAD-bd_oxidored_4_C"/>
</dbReference>
<dbReference type="InterPro" id="IPR006094">
    <property type="entry name" value="Oxid_FAD_bind_N"/>
</dbReference>
<evidence type="ECO:0000256" key="3">
    <source>
        <dbReference type="ARBA" id="ARBA00022827"/>
    </source>
</evidence>
<evidence type="ECO:0000256" key="1">
    <source>
        <dbReference type="ARBA" id="ARBA00001974"/>
    </source>
</evidence>
<dbReference type="InterPro" id="IPR016169">
    <property type="entry name" value="FAD-bd_PCMH_sub2"/>
</dbReference>
<dbReference type="PANTHER" id="PTHR11748:SF119">
    <property type="entry name" value="D-2-HYDROXYGLUTARATE DEHYDROGENASE"/>
    <property type="match status" value="1"/>
</dbReference>
<keyword evidence="2" id="KW-0285">Flavoprotein</keyword>
<reference evidence="8" key="1">
    <citation type="submission" date="2019-08" db="EMBL/GenBank/DDBJ databases">
        <title>Limnoglobus roseus gen. nov., sp. nov., a novel freshwater planctomycete with a giant genome from the family Gemmataceae.</title>
        <authorList>
            <person name="Kulichevskaya I.S."/>
            <person name="Naumoff D.G."/>
            <person name="Miroshnikov K."/>
            <person name="Ivanova A."/>
            <person name="Philippov D.A."/>
            <person name="Hakobyan A."/>
            <person name="Rijpstra I.C."/>
            <person name="Sinninghe Damste J.S."/>
            <person name="Liesack W."/>
            <person name="Dedysh S.N."/>
        </authorList>
    </citation>
    <scope>NUCLEOTIDE SEQUENCE [LARGE SCALE GENOMIC DNA]</scope>
    <source>
        <strain evidence="8">PX52</strain>
    </source>
</reference>
<dbReference type="Gene3D" id="3.30.70.2740">
    <property type="match status" value="1"/>
</dbReference>